<accession>A0A0C9YF95</accession>
<feature type="region of interest" description="Disordered" evidence="2">
    <location>
        <begin position="124"/>
        <end position="149"/>
    </location>
</feature>
<dbReference type="OrthoDB" id="19092at2759"/>
<sequence>MTQDEDVPFESGVNHAGVGAGGGPLSRGALTEADLSRSATHKLQRSQVNGINGHAPPSCELSVQQQAQAQQAQRCNSTASGLIHAPSHSYLHSQTSSATHAYPQDPVDPTISGMQLTIRNKAWDVDPSKDPQQQTSSPNTTQATSHISPPIGIGAGDDLLVKQMAELSTAAAATKGPERQNTIHRDTPSLRTSLPSGGQAIRGPINTCIQGYYGLSNAAILCWGILGIYVVWHVRLVYASVWSWGWDSATINLGQSPQQMQQMQRQDLGPRSTSRAGYPGIGMMSLAASAPLPAHGMSPGGGIGLGAVQLYGKARSLHLRASNKANSHTSAHGAITSHVTHAMNDVMPVIQNMLITILMRTQQLLGMQIVRIDDWNKLHNPDVSAIPMQV</sequence>
<name>A0A0C9YF95_9AGAM</name>
<organism evidence="4 5">
    <name type="scientific">Pisolithus microcarpus 441</name>
    <dbReference type="NCBI Taxonomy" id="765257"/>
    <lineage>
        <taxon>Eukaryota</taxon>
        <taxon>Fungi</taxon>
        <taxon>Dikarya</taxon>
        <taxon>Basidiomycota</taxon>
        <taxon>Agaricomycotina</taxon>
        <taxon>Agaricomycetes</taxon>
        <taxon>Agaricomycetidae</taxon>
        <taxon>Boletales</taxon>
        <taxon>Sclerodermatineae</taxon>
        <taxon>Pisolithaceae</taxon>
        <taxon>Pisolithus</taxon>
    </lineage>
</organism>
<evidence type="ECO:0000313" key="4">
    <source>
        <dbReference type="EMBL" id="KIK12589.1"/>
    </source>
</evidence>
<dbReference type="AlphaFoldDB" id="A0A0C9YF95"/>
<dbReference type="Pfam" id="PF25574">
    <property type="entry name" value="TPR_IMB1"/>
    <property type="match status" value="1"/>
</dbReference>
<feature type="region of interest" description="Disordered" evidence="2">
    <location>
        <begin position="1"/>
        <end position="42"/>
    </location>
</feature>
<reference evidence="5" key="2">
    <citation type="submission" date="2015-01" db="EMBL/GenBank/DDBJ databases">
        <title>Evolutionary Origins and Diversification of the Mycorrhizal Mutualists.</title>
        <authorList>
            <consortium name="DOE Joint Genome Institute"/>
            <consortium name="Mycorrhizal Genomics Consortium"/>
            <person name="Kohler A."/>
            <person name="Kuo A."/>
            <person name="Nagy L.G."/>
            <person name="Floudas D."/>
            <person name="Copeland A."/>
            <person name="Barry K.W."/>
            <person name="Cichocki N."/>
            <person name="Veneault-Fourrey C."/>
            <person name="LaButti K."/>
            <person name="Lindquist E.A."/>
            <person name="Lipzen A."/>
            <person name="Lundell T."/>
            <person name="Morin E."/>
            <person name="Murat C."/>
            <person name="Riley R."/>
            <person name="Ohm R."/>
            <person name="Sun H."/>
            <person name="Tunlid A."/>
            <person name="Henrissat B."/>
            <person name="Grigoriev I.V."/>
            <person name="Hibbett D.S."/>
            <person name="Martin F."/>
        </authorList>
    </citation>
    <scope>NUCLEOTIDE SEQUENCE [LARGE SCALE GENOMIC DNA]</scope>
    <source>
        <strain evidence="5">441</strain>
    </source>
</reference>
<keyword evidence="1" id="KW-0677">Repeat</keyword>
<evidence type="ECO:0000256" key="2">
    <source>
        <dbReference type="SAM" id="MobiDB-lite"/>
    </source>
</evidence>
<feature type="region of interest" description="Disordered" evidence="2">
    <location>
        <begin position="91"/>
        <end position="111"/>
    </location>
</feature>
<feature type="compositionally biased region" description="Basic and acidic residues" evidence="2">
    <location>
        <begin position="176"/>
        <end position="188"/>
    </location>
</feature>
<dbReference type="STRING" id="765257.A0A0C9YF95"/>
<gene>
    <name evidence="4" type="ORF">PISMIDRAFT_25640</name>
</gene>
<evidence type="ECO:0000256" key="1">
    <source>
        <dbReference type="ARBA" id="ARBA00022737"/>
    </source>
</evidence>
<reference evidence="4 5" key="1">
    <citation type="submission" date="2014-04" db="EMBL/GenBank/DDBJ databases">
        <authorList>
            <consortium name="DOE Joint Genome Institute"/>
            <person name="Kuo A."/>
            <person name="Kohler A."/>
            <person name="Costa M.D."/>
            <person name="Nagy L.G."/>
            <person name="Floudas D."/>
            <person name="Copeland A."/>
            <person name="Barry K.W."/>
            <person name="Cichocki N."/>
            <person name="Veneault-Fourrey C."/>
            <person name="LaButti K."/>
            <person name="Lindquist E.A."/>
            <person name="Lipzen A."/>
            <person name="Lundell T."/>
            <person name="Morin E."/>
            <person name="Murat C."/>
            <person name="Sun H."/>
            <person name="Tunlid A."/>
            <person name="Henrissat B."/>
            <person name="Grigoriev I.V."/>
            <person name="Hibbett D.S."/>
            <person name="Martin F."/>
            <person name="Nordberg H.P."/>
            <person name="Cantor M.N."/>
            <person name="Hua S.X."/>
        </authorList>
    </citation>
    <scope>NUCLEOTIDE SEQUENCE [LARGE SCALE GENOMIC DNA]</scope>
    <source>
        <strain evidence="4 5">441</strain>
    </source>
</reference>
<protein>
    <recommendedName>
        <fullName evidence="3">Importin subunit beta-1/Transportin-1-like TPR repeats domain-containing protein</fullName>
    </recommendedName>
</protein>
<feature type="region of interest" description="Disordered" evidence="2">
    <location>
        <begin position="171"/>
        <end position="198"/>
    </location>
</feature>
<proteinExistence type="predicted"/>
<dbReference type="Proteomes" id="UP000054018">
    <property type="component" value="Unassembled WGS sequence"/>
</dbReference>
<evidence type="ECO:0000259" key="3">
    <source>
        <dbReference type="Pfam" id="PF25574"/>
    </source>
</evidence>
<feature type="domain" description="Importin subunit beta-1/Transportin-1-like TPR repeats" evidence="3">
    <location>
        <begin position="320"/>
        <end position="380"/>
    </location>
</feature>
<dbReference type="HOGENOM" id="CLU_708079_0_0_1"/>
<feature type="compositionally biased region" description="Low complexity" evidence="2">
    <location>
        <begin position="132"/>
        <end position="145"/>
    </location>
</feature>
<keyword evidence="5" id="KW-1185">Reference proteome</keyword>
<dbReference type="InterPro" id="IPR058584">
    <property type="entry name" value="IMB1_TNPO1-like_TPR"/>
</dbReference>
<evidence type="ECO:0000313" key="5">
    <source>
        <dbReference type="Proteomes" id="UP000054018"/>
    </source>
</evidence>
<dbReference type="EMBL" id="KN834068">
    <property type="protein sequence ID" value="KIK12589.1"/>
    <property type="molecule type" value="Genomic_DNA"/>
</dbReference>